<dbReference type="PANTHER" id="PTHR11260:SF781">
    <property type="entry name" value="GLUTATHIONE S-TRANSFERASE U19"/>
    <property type="match status" value="1"/>
</dbReference>
<evidence type="ECO:0000256" key="2">
    <source>
        <dbReference type="ARBA" id="ARBA00022679"/>
    </source>
</evidence>
<gene>
    <name evidence="5" type="ORF">KI387_034358</name>
</gene>
<comment type="caution">
    <text evidence="5">The sequence shown here is derived from an EMBL/GenBank/DDBJ whole genome shotgun (WGS) entry which is preliminary data.</text>
</comment>
<evidence type="ECO:0000256" key="1">
    <source>
        <dbReference type="ARBA" id="ARBA00012452"/>
    </source>
</evidence>
<protein>
    <recommendedName>
        <fullName evidence="1">glutathione transferase</fullName>
        <ecNumber evidence="1">2.5.1.18</ecNumber>
    </recommendedName>
</protein>
<reference evidence="5 6" key="1">
    <citation type="journal article" date="2021" name="Nat. Plants">
        <title>The Taxus genome provides insights into paclitaxel biosynthesis.</title>
        <authorList>
            <person name="Xiong X."/>
            <person name="Gou J."/>
            <person name="Liao Q."/>
            <person name="Li Y."/>
            <person name="Zhou Q."/>
            <person name="Bi G."/>
            <person name="Li C."/>
            <person name="Du R."/>
            <person name="Wang X."/>
            <person name="Sun T."/>
            <person name="Guo L."/>
            <person name="Liang H."/>
            <person name="Lu P."/>
            <person name="Wu Y."/>
            <person name="Zhang Z."/>
            <person name="Ro D.K."/>
            <person name="Shang Y."/>
            <person name="Huang S."/>
            <person name="Yan J."/>
        </authorList>
    </citation>
    <scope>NUCLEOTIDE SEQUENCE [LARGE SCALE GENOMIC DNA]</scope>
    <source>
        <strain evidence="5">Ta-2019</strain>
    </source>
</reference>
<dbReference type="EC" id="2.5.1.18" evidence="1"/>
<sequence>MGEVKVLSFWLSAFGMRVQIGLEEKGVKYDFQEENIANKSELLLRMNPVHKKIPVLIHNGNPICESLIILQYIDETWPASKQFLHSEPYDRAHCPILGRFCRQE</sequence>
<dbReference type="GO" id="GO:0005737">
    <property type="term" value="C:cytoplasm"/>
    <property type="evidence" value="ECO:0007669"/>
    <property type="project" value="TreeGrafter"/>
</dbReference>
<dbReference type="Gene3D" id="3.40.30.10">
    <property type="entry name" value="Glutaredoxin"/>
    <property type="match status" value="1"/>
</dbReference>
<dbReference type="InterPro" id="IPR036249">
    <property type="entry name" value="Thioredoxin-like_sf"/>
</dbReference>
<feature type="domain" description="GST N-terminal" evidence="4">
    <location>
        <begin position="2"/>
        <end position="81"/>
    </location>
</feature>
<dbReference type="InterPro" id="IPR004045">
    <property type="entry name" value="Glutathione_S-Trfase_N"/>
</dbReference>
<dbReference type="GO" id="GO:0006749">
    <property type="term" value="P:glutathione metabolic process"/>
    <property type="evidence" value="ECO:0007669"/>
    <property type="project" value="TreeGrafter"/>
</dbReference>
<accession>A0AA38BX94</accession>
<dbReference type="AlphaFoldDB" id="A0AA38BX94"/>
<feature type="non-terminal residue" evidence="5">
    <location>
        <position position="104"/>
    </location>
</feature>
<dbReference type="PANTHER" id="PTHR11260">
    <property type="entry name" value="GLUTATHIONE S-TRANSFERASE, GST, SUPERFAMILY, GST DOMAIN CONTAINING"/>
    <property type="match status" value="1"/>
</dbReference>
<evidence type="ECO:0000313" key="5">
    <source>
        <dbReference type="EMBL" id="KAH9290241.1"/>
    </source>
</evidence>
<evidence type="ECO:0000313" key="6">
    <source>
        <dbReference type="Proteomes" id="UP000824469"/>
    </source>
</evidence>
<name>A0AA38BX94_TAXCH</name>
<keyword evidence="6" id="KW-1185">Reference proteome</keyword>
<dbReference type="EMBL" id="JAHRHJ020003813">
    <property type="protein sequence ID" value="KAH9290241.1"/>
    <property type="molecule type" value="Genomic_DNA"/>
</dbReference>
<dbReference type="Proteomes" id="UP000824469">
    <property type="component" value="Unassembled WGS sequence"/>
</dbReference>
<dbReference type="FunFam" id="3.40.30.10:FF:000014">
    <property type="entry name" value="Tau class glutathione S-transferase"/>
    <property type="match status" value="1"/>
</dbReference>
<comment type="catalytic activity">
    <reaction evidence="3">
        <text>RX + glutathione = an S-substituted glutathione + a halide anion + H(+)</text>
        <dbReference type="Rhea" id="RHEA:16437"/>
        <dbReference type="ChEBI" id="CHEBI:15378"/>
        <dbReference type="ChEBI" id="CHEBI:16042"/>
        <dbReference type="ChEBI" id="CHEBI:17792"/>
        <dbReference type="ChEBI" id="CHEBI:57925"/>
        <dbReference type="ChEBI" id="CHEBI:90779"/>
        <dbReference type="EC" id="2.5.1.18"/>
    </reaction>
</comment>
<keyword evidence="2" id="KW-0808">Transferase</keyword>
<evidence type="ECO:0000259" key="4">
    <source>
        <dbReference type="PROSITE" id="PS50404"/>
    </source>
</evidence>
<proteinExistence type="predicted"/>
<dbReference type="GO" id="GO:0004364">
    <property type="term" value="F:glutathione transferase activity"/>
    <property type="evidence" value="ECO:0007669"/>
    <property type="project" value="UniProtKB-EC"/>
</dbReference>
<dbReference type="OMA" id="EVWPDAN"/>
<dbReference type="Pfam" id="PF02798">
    <property type="entry name" value="GST_N"/>
    <property type="match status" value="1"/>
</dbReference>
<dbReference type="InterPro" id="IPR045073">
    <property type="entry name" value="Omega/Tau-like"/>
</dbReference>
<organism evidence="5 6">
    <name type="scientific">Taxus chinensis</name>
    <name type="common">Chinese yew</name>
    <name type="synonym">Taxus wallichiana var. chinensis</name>
    <dbReference type="NCBI Taxonomy" id="29808"/>
    <lineage>
        <taxon>Eukaryota</taxon>
        <taxon>Viridiplantae</taxon>
        <taxon>Streptophyta</taxon>
        <taxon>Embryophyta</taxon>
        <taxon>Tracheophyta</taxon>
        <taxon>Spermatophyta</taxon>
        <taxon>Pinopsida</taxon>
        <taxon>Pinidae</taxon>
        <taxon>Conifers II</taxon>
        <taxon>Cupressales</taxon>
        <taxon>Taxaceae</taxon>
        <taxon>Taxus</taxon>
    </lineage>
</organism>
<dbReference type="CDD" id="cd03058">
    <property type="entry name" value="GST_N_Tau"/>
    <property type="match status" value="1"/>
</dbReference>
<dbReference type="SUPFAM" id="SSF52833">
    <property type="entry name" value="Thioredoxin-like"/>
    <property type="match status" value="1"/>
</dbReference>
<dbReference type="PROSITE" id="PS50404">
    <property type="entry name" value="GST_NTER"/>
    <property type="match status" value="1"/>
</dbReference>
<evidence type="ECO:0000256" key="3">
    <source>
        <dbReference type="ARBA" id="ARBA00047960"/>
    </source>
</evidence>